<evidence type="ECO:0000313" key="2">
    <source>
        <dbReference type="Proteomes" id="UP001515660"/>
    </source>
</evidence>
<gene>
    <name evidence="1" type="ORF">G8O29_16695</name>
</gene>
<reference evidence="1 2" key="1">
    <citation type="journal article" date="2022" name="Microorganisms">
        <title>Genome Sequence and Characterization of a Xanthorhodopsin-Containing, Aerobic Anoxygenic Phototrophic Rhodobacter Species, Isolated from Mesophilic Conditions at Yellowstone National Park.</title>
        <authorList>
            <person name="Kyndt J.A."/>
            <person name="Robertson S."/>
            <person name="Shoffstall I.B."/>
            <person name="Ramaley R.F."/>
            <person name="Meyer T.E."/>
        </authorList>
    </citation>
    <scope>NUCLEOTIDE SEQUENCE [LARGE SCALE GENOMIC DNA]</scope>
    <source>
        <strain evidence="1 2">M37P</strain>
    </source>
</reference>
<comment type="caution">
    <text evidence="1">The sequence shown here is derived from an EMBL/GenBank/DDBJ whole genome shotgun (WGS) entry which is preliminary data.</text>
</comment>
<name>A0ABX0GAM0_9RHOB</name>
<evidence type="ECO:0000313" key="1">
    <source>
        <dbReference type="EMBL" id="NHB78355.1"/>
    </source>
</evidence>
<sequence>MSKRTSPSDAGKITVAADLEELVQDKREGWRASGAKARRRQRRYKALLTQQLLKLGLTAAGEAALDDDA</sequence>
<keyword evidence="2" id="KW-1185">Reference proteome</keyword>
<accession>A0ABX0GAM0</accession>
<protein>
    <submittedName>
        <fullName evidence="1">Uncharacterized protein</fullName>
    </submittedName>
</protein>
<proteinExistence type="predicted"/>
<dbReference type="Proteomes" id="UP001515660">
    <property type="component" value="Unassembled WGS sequence"/>
</dbReference>
<organism evidence="1 2">
    <name type="scientific">Rhodobacter calidifons</name>
    <dbReference type="NCBI Taxonomy" id="2715277"/>
    <lineage>
        <taxon>Bacteria</taxon>
        <taxon>Pseudomonadati</taxon>
        <taxon>Pseudomonadota</taxon>
        <taxon>Alphaproteobacteria</taxon>
        <taxon>Rhodobacterales</taxon>
        <taxon>Rhodobacter group</taxon>
        <taxon>Rhodobacter</taxon>
    </lineage>
</organism>
<dbReference type="EMBL" id="JAANHS010000021">
    <property type="protein sequence ID" value="NHB78355.1"/>
    <property type="molecule type" value="Genomic_DNA"/>
</dbReference>